<gene>
    <name evidence="3" type="ORF">SAMN04487906_0686</name>
</gene>
<dbReference type="InterPro" id="IPR036691">
    <property type="entry name" value="Endo/exonu/phosph_ase_sf"/>
</dbReference>
<evidence type="ECO:0000256" key="1">
    <source>
        <dbReference type="SAM" id="Phobius"/>
    </source>
</evidence>
<keyword evidence="1" id="KW-0812">Transmembrane</keyword>
<feature type="transmembrane region" description="Helical" evidence="1">
    <location>
        <begin position="12"/>
        <end position="33"/>
    </location>
</feature>
<dbReference type="AlphaFoldDB" id="A0A1I6QJ61"/>
<keyword evidence="3" id="KW-0378">Hydrolase</keyword>
<dbReference type="EMBL" id="FPAG01000002">
    <property type="protein sequence ID" value="SFS52496.1"/>
    <property type="molecule type" value="Genomic_DNA"/>
</dbReference>
<dbReference type="InterPro" id="IPR050410">
    <property type="entry name" value="CCR4/nocturin_mRNA_transcr"/>
</dbReference>
<proteinExistence type="predicted"/>
<sequence>MIDLNVISCGSINIVIMFKNIFYVLLLFTTLGVPAQNLSVLSYNIKYDNPNDTENNWNDRKDFLISQLRFNEPDIFGTQEGLINQLQEIDKNLQHYKFVGIGRDHGDKRGEHTAIFYNTDRIDLLKHNTFWLSETPQIPSKGWDAALNRICTYAMFEFKASGEKFIVFNTHFDHIGDLARVESAKLILKKIKEVNTDNLPVVLMGDFNLQEKDQGIQYITTVMKDTYVAAGENSFGPKGTFNGFKFENPVDKRIDFIFVSDKLSVLKSAIFSDSRNCKYPSDHFPVYALLKFIK</sequence>
<dbReference type="GO" id="GO:0000175">
    <property type="term" value="F:3'-5'-RNA exonuclease activity"/>
    <property type="evidence" value="ECO:0007669"/>
    <property type="project" value="TreeGrafter"/>
</dbReference>
<dbReference type="Proteomes" id="UP000183209">
    <property type="component" value="Unassembled WGS sequence"/>
</dbReference>
<evidence type="ECO:0000259" key="2">
    <source>
        <dbReference type="Pfam" id="PF03372"/>
    </source>
</evidence>
<dbReference type="PANTHER" id="PTHR12121">
    <property type="entry name" value="CARBON CATABOLITE REPRESSOR PROTEIN 4"/>
    <property type="match status" value="1"/>
</dbReference>
<keyword evidence="1" id="KW-0472">Membrane</keyword>
<keyword evidence="3" id="KW-0269">Exonuclease</keyword>
<dbReference type="InterPro" id="IPR005135">
    <property type="entry name" value="Endo/exonuclease/phosphatase"/>
</dbReference>
<dbReference type="PANTHER" id="PTHR12121:SF36">
    <property type="entry name" value="ENDONUCLEASE_EXONUCLEASE_PHOSPHATASE DOMAIN-CONTAINING PROTEIN"/>
    <property type="match status" value="1"/>
</dbReference>
<evidence type="ECO:0000313" key="3">
    <source>
        <dbReference type="EMBL" id="SFS52496.1"/>
    </source>
</evidence>
<protein>
    <submittedName>
        <fullName evidence="3">Metal-dependent hydrolase, endonuclease/exonuclease/phosphatase family</fullName>
    </submittedName>
</protein>
<keyword evidence="3" id="KW-0540">Nuclease</keyword>
<feature type="domain" description="Endonuclease/exonuclease/phosphatase" evidence="2">
    <location>
        <begin position="41"/>
        <end position="283"/>
    </location>
</feature>
<evidence type="ECO:0000313" key="4">
    <source>
        <dbReference type="Proteomes" id="UP000183209"/>
    </source>
</evidence>
<dbReference type="SUPFAM" id="SSF56219">
    <property type="entry name" value="DNase I-like"/>
    <property type="match status" value="1"/>
</dbReference>
<keyword evidence="3" id="KW-0255">Endonuclease</keyword>
<dbReference type="Pfam" id="PF03372">
    <property type="entry name" value="Exo_endo_phos"/>
    <property type="match status" value="1"/>
</dbReference>
<dbReference type="Gene3D" id="3.60.10.10">
    <property type="entry name" value="Endonuclease/exonuclease/phosphatase"/>
    <property type="match status" value="1"/>
</dbReference>
<reference evidence="3 4" key="1">
    <citation type="submission" date="2016-10" db="EMBL/GenBank/DDBJ databases">
        <authorList>
            <person name="de Groot N.N."/>
        </authorList>
    </citation>
    <scope>NUCLEOTIDE SEQUENCE [LARGE SCALE GENOMIC DNA]</scope>
    <source>
        <strain evidence="3 4">CGMCC 1.6114</strain>
    </source>
</reference>
<organism evidence="3 4">
    <name type="scientific">Zhouia amylolytica</name>
    <dbReference type="NCBI Taxonomy" id="376730"/>
    <lineage>
        <taxon>Bacteria</taxon>
        <taxon>Pseudomonadati</taxon>
        <taxon>Bacteroidota</taxon>
        <taxon>Flavobacteriia</taxon>
        <taxon>Flavobacteriales</taxon>
        <taxon>Flavobacteriaceae</taxon>
        <taxon>Zhouia</taxon>
    </lineage>
</organism>
<name>A0A1I6QJ61_9FLAO</name>
<accession>A0A1I6QJ61</accession>
<dbReference type="GO" id="GO:0004519">
    <property type="term" value="F:endonuclease activity"/>
    <property type="evidence" value="ECO:0007669"/>
    <property type="project" value="UniProtKB-KW"/>
</dbReference>
<dbReference type="CDD" id="cd09083">
    <property type="entry name" value="EEP-1"/>
    <property type="match status" value="1"/>
</dbReference>
<keyword evidence="1" id="KW-1133">Transmembrane helix</keyword>